<feature type="transmembrane region" description="Helical" evidence="1">
    <location>
        <begin position="180"/>
        <end position="202"/>
    </location>
</feature>
<feature type="transmembrane region" description="Helical" evidence="1">
    <location>
        <begin position="592"/>
        <end position="622"/>
    </location>
</feature>
<dbReference type="KEGG" id="vg:65072042"/>
<dbReference type="SUPFAM" id="SSF48371">
    <property type="entry name" value="ARM repeat"/>
    <property type="match status" value="1"/>
</dbReference>
<accession>A0A1W6JPB0</accession>
<evidence type="ECO:0000256" key="1">
    <source>
        <dbReference type="SAM" id="Phobius"/>
    </source>
</evidence>
<keyword evidence="3" id="KW-1185">Reference proteome</keyword>
<dbReference type="RefSeq" id="YP_010083033.1">
    <property type="nucleotide sequence ID" value="NC_055036.1"/>
</dbReference>
<dbReference type="PANTHER" id="PTHR37813">
    <property type="entry name" value="FELS-2 PROPHAGE PROTEIN"/>
    <property type="match status" value="1"/>
</dbReference>
<dbReference type="PANTHER" id="PTHR37813:SF1">
    <property type="entry name" value="FELS-2 PROPHAGE PROTEIN"/>
    <property type="match status" value="1"/>
</dbReference>
<dbReference type="GeneID" id="65072042"/>
<evidence type="ECO:0000313" key="2">
    <source>
        <dbReference type="EMBL" id="ARM68064.1"/>
    </source>
</evidence>
<feature type="transmembrane region" description="Helical" evidence="1">
    <location>
        <begin position="208"/>
        <end position="230"/>
    </location>
</feature>
<keyword evidence="1" id="KW-1133">Transmembrane helix</keyword>
<sequence length="1034" mass="111899">MNKNFMARISAIITDFQRNIRKAQRMAKTEIPDEIETQVDANISKFKRALNTAKAMAQRWRGHTVEIDGNNNPIKRAIAVVKEKLQQLRDKEVDIKGNNNLLKRSVLGAKAMLATLHDKTVKVNFDTRGMTRAQVLTRALSQSLDEYGDKMDRLATRIRTFGTVFGQQIKGVLIASFQGLIPIIAGLVPAIMAVANALGVVAGGALGVAGAFGIAASGAFAFGAMAVSAIKMLNDGTLQATAQTRRYQASLEQVKSTWEGIIKQNQAQIFNTLSNALDTVNVALGRMKPFLAGISKGMEQASQSVLKWAQNSQTASKFFNMMNTTGVKTFNTLLSAAGRFGDGLINVFTQLGPLFLWTAKGLDNLGKKFQNWANSVAGQNAIKSFIEYTKTNLPKIGQIFGNVFMGIGNLMKAFAQNSSNIFDWLVKMTAKFREWSEQVGKSEGFKKFVQYVQENGPVIMDLIGNIVRVLVAFGTAMAPIASVILKVVTALAGFIAKLFETHPAIARMVGIGMILGGMLWALLAPIIAVSTLLSNVFGVGLIQAIGKMLAFARNTQILRSALNLVKIAFRLLMSPISTIMRILPMLSGAFQALGVAIGAISWPVLAIIGVIVALIGIIVWLWKTNENFRKTCVEAWNTIKDTIMNAVKTVINWFNQFRASIEQTLQPIMPILQMLGQVANQVLGFLFISLINGLVTAFQSLWTVISVVFTAIGGILQAATQLIFGLFTALIQLLTGDFSGAWQTLQTTISNVMTTIWNTILSIWGQISNFIFNVLNRILGTNITSWNQIWSAISGAVTRIWNTVSSWFSRVVSTVAQKMMQALSRIISGGARWVSSIISAMSRFVQGVVSGFVRVVSQVASGMGRAVSKVRSFFGQMVSAGLHIASGIAKGIANGASRVINAAANIAKKAVSAAKNVLGIHSPSRVFRGIGGYISQGLGIGIMEQSNSAINASRRLAKDVTNAFSPDLNTDLTSDLTGGLNSDVNAHMSKDVRHSMQENNKPIVNVTVRNESDIPAIKSYIEDSNSKDASFGLF</sequence>
<dbReference type="EMBL" id="KY653120">
    <property type="protein sequence ID" value="ARM68064.1"/>
    <property type="molecule type" value="Genomic_DNA"/>
</dbReference>
<feature type="transmembrane region" description="Helical" evidence="1">
    <location>
        <begin position="708"/>
        <end position="731"/>
    </location>
</feature>
<proteinExistence type="predicted"/>
<dbReference type="InterPro" id="IPR016024">
    <property type="entry name" value="ARM-type_fold"/>
</dbReference>
<evidence type="ECO:0000313" key="3">
    <source>
        <dbReference type="Proteomes" id="UP000224652"/>
    </source>
</evidence>
<feature type="transmembrane region" description="Helical" evidence="1">
    <location>
        <begin position="519"/>
        <end position="546"/>
    </location>
</feature>
<keyword evidence="1" id="KW-0472">Membrane</keyword>
<feature type="transmembrane region" description="Helical" evidence="1">
    <location>
        <begin position="567"/>
        <end position="586"/>
    </location>
</feature>
<name>A0A1W6JPB0_9CAUD</name>
<feature type="transmembrane region" description="Helical" evidence="1">
    <location>
        <begin position="469"/>
        <end position="499"/>
    </location>
</feature>
<dbReference type="Proteomes" id="UP000224652">
    <property type="component" value="Segment"/>
</dbReference>
<protein>
    <submittedName>
        <fullName evidence="2">Tail length tape-measure protein</fullName>
    </submittedName>
</protein>
<reference evidence="2 3" key="1">
    <citation type="submission" date="2017-02" db="EMBL/GenBank/DDBJ databases">
        <title>Analysis of active prophages from bacterial high-throughput sequencing data.</title>
        <authorList>
            <person name="Sun Q."/>
            <person name="Zhang X."/>
            <person name="Xing S."/>
            <person name="Tong Y.-G."/>
        </authorList>
    </citation>
    <scope>NUCLEOTIDE SEQUENCE [LARGE SCALE GENOMIC DNA]</scope>
</reference>
<keyword evidence="1" id="KW-0812">Transmembrane</keyword>
<feature type="transmembrane region" description="Helical" evidence="1">
    <location>
        <begin position="682"/>
        <end position="702"/>
    </location>
</feature>
<organism evidence="2 3">
    <name type="scientific">Staphylococcus phage IME1348_01</name>
    <dbReference type="NCBI Taxonomy" id="1965489"/>
    <lineage>
        <taxon>Viruses</taxon>
        <taxon>Duplodnaviria</taxon>
        <taxon>Heunggongvirae</taxon>
        <taxon>Uroviricota</taxon>
        <taxon>Caudoviricetes</taxon>
        <taxon>Rockefellervirus</taxon>
        <taxon>Rockefellervirus IME134801</taxon>
    </lineage>
</organism>